<dbReference type="EMBL" id="DF967972">
    <property type="protein sequence ID" value="GAP13553.1"/>
    <property type="molecule type" value="Genomic_DNA"/>
</dbReference>
<protein>
    <submittedName>
        <fullName evidence="2">Predicted Zn peptidase</fullName>
    </submittedName>
</protein>
<dbReference type="AlphaFoldDB" id="A0A0S7BI31"/>
<dbReference type="InterPro" id="IPR010359">
    <property type="entry name" value="IrrE_HExxH"/>
</dbReference>
<proteinExistence type="predicted"/>
<evidence type="ECO:0000259" key="1">
    <source>
        <dbReference type="Pfam" id="PF06114"/>
    </source>
</evidence>
<feature type="domain" description="IrrE N-terminal-like" evidence="1">
    <location>
        <begin position="67"/>
        <end position="143"/>
    </location>
</feature>
<gene>
    <name evidence="2" type="ORF">LARV_01308</name>
</gene>
<accession>A0A0S7BI31</accession>
<dbReference type="Gene3D" id="1.10.10.2910">
    <property type="match status" value="1"/>
</dbReference>
<sequence>MKVIDPGLMFINKHGQINSAQDVLAYADFLLEESGQDHVIPVDLSLIFKRFQIPTPIQKPLPGQQGLLLDATNGIVVINSNDPPSRQKFSQAHELVEFLFNSLPNEKEIGNGWTLKKPGGFTESMKEYLCNRTAANLLMPPVYVTNQINQHGANFDCARIISSECEISLSAALVQVARTSRGNHSVVLWKLKNKPSEIKNEVSNAQLGLFDDSSSLPAMKLRVEWSMGSDSAPFIPKDKSVEETSLIFKACQTGSFTSGEERLCLDGRKSRVFRTENLPFSMNGGTQVLSLIEHI</sequence>
<dbReference type="Proteomes" id="UP000055060">
    <property type="component" value="Unassembled WGS sequence"/>
</dbReference>
<keyword evidence="3" id="KW-1185">Reference proteome</keyword>
<name>A0A0S7BI31_9CHLR</name>
<evidence type="ECO:0000313" key="2">
    <source>
        <dbReference type="EMBL" id="GAP13553.1"/>
    </source>
</evidence>
<dbReference type="STRING" id="360412.LARV_01308"/>
<dbReference type="RefSeq" id="WP_075072885.1">
    <property type="nucleotide sequence ID" value="NZ_DF967972.1"/>
</dbReference>
<evidence type="ECO:0000313" key="3">
    <source>
        <dbReference type="Proteomes" id="UP000055060"/>
    </source>
</evidence>
<dbReference type="Pfam" id="PF06114">
    <property type="entry name" value="Peptidase_M78"/>
    <property type="match status" value="1"/>
</dbReference>
<dbReference type="OrthoDB" id="9794834at2"/>
<reference evidence="2" key="1">
    <citation type="submission" date="2015-07" db="EMBL/GenBank/DDBJ databases">
        <title>Draft Genome Sequences of Anaerolinea thermolimosa IMO-1, Bellilinea caldifistulae GOMI-1, Leptolinea tardivitalis YMTK-2, Levilinea saccharolytica KIBI-1,Longilinea arvoryzae KOME-1, Previously Described as Members of the Anaerolineaceae (Chloroflexi).</title>
        <authorList>
            <person name="Sekiguchi Y."/>
            <person name="Ohashi A."/>
            <person name="Matsuura N."/>
            <person name="Tourlousse M.D."/>
        </authorList>
    </citation>
    <scope>NUCLEOTIDE SEQUENCE [LARGE SCALE GENOMIC DNA]</scope>
    <source>
        <strain evidence="2">KOME-1</strain>
    </source>
</reference>
<organism evidence="2">
    <name type="scientific">Longilinea arvoryzae</name>
    <dbReference type="NCBI Taxonomy" id="360412"/>
    <lineage>
        <taxon>Bacteria</taxon>
        <taxon>Bacillati</taxon>
        <taxon>Chloroflexota</taxon>
        <taxon>Anaerolineae</taxon>
        <taxon>Anaerolineales</taxon>
        <taxon>Anaerolineaceae</taxon>
        <taxon>Longilinea</taxon>
    </lineage>
</organism>